<evidence type="ECO:0000313" key="2">
    <source>
        <dbReference type="Proteomes" id="UP001243375"/>
    </source>
</evidence>
<dbReference type="EMBL" id="JASBWU010000020">
    <property type="protein sequence ID" value="KAJ9114003.1"/>
    <property type="molecule type" value="Genomic_DNA"/>
</dbReference>
<sequence length="141" mass="15864">MPTPSESLTSAQSQASVFRLLTWNATIPLEITLARDSLPRNTQVDQIHAADGDEAVDGDDEEEESLPRYYMQVPRHTYLPLLIPEINEIFVSSITTSSERDEEGDGAGSKHGSGRGTDGWWFEVEWVGRKGKRQRETCKWV</sequence>
<evidence type="ECO:0000313" key="1">
    <source>
        <dbReference type="EMBL" id="KAJ9114003.1"/>
    </source>
</evidence>
<gene>
    <name evidence="1" type="ORF">QFC22_005821</name>
</gene>
<reference evidence="1" key="1">
    <citation type="submission" date="2023-04" db="EMBL/GenBank/DDBJ databases">
        <title>Draft Genome sequencing of Naganishia species isolated from polar environments using Oxford Nanopore Technology.</title>
        <authorList>
            <person name="Leo P."/>
            <person name="Venkateswaran K."/>
        </authorList>
    </citation>
    <scope>NUCLEOTIDE SEQUENCE</scope>
    <source>
        <strain evidence="1">MNA-CCFEE 5425</strain>
    </source>
</reference>
<proteinExistence type="predicted"/>
<protein>
    <submittedName>
        <fullName evidence="1">Uncharacterized protein</fullName>
    </submittedName>
</protein>
<name>A0ACC2WRD8_9TREE</name>
<keyword evidence="2" id="KW-1185">Reference proteome</keyword>
<organism evidence="1 2">
    <name type="scientific">Naganishia vaughanmartiniae</name>
    <dbReference type="NCBI Taxonomy" id="1424756"/>
    <lineage>
        <taxon>Eukaryota</taxon>
        <taxon>Fungi</taxon>
        <taxon>Dikarya</taxon>
        <taxon>Basidiomycota</taxon>
        <taxon>Agaricomycotina</taxon>
        <taxon>Tremellomycetes</taxon>
        <taxon>Filobasidiales</taxon>
        <taxon>Filobasidiaceae</taxon>
        <taxon>Naganishia</taxon>
    </lineage>
</organism>
<dbReference type="Proteomes" id="UP001243375">
    <property type="component" value="Unassembled WGS sequence"/>
</dbReference>
<comment type="caution">
    <text evidence="1">The sequence shown here is derived from an EMBL/GenBank/DDBJ whole genome shotgun (WGS) entry which is preliminary data.</text>
</comment>
<accession>A0ACC2WRD8</accession>